<gene>
    <name evidence="13" type="primary">recF</name>
    <name evidence="16" type="ORF">C8046_11220</name>
</gene>
<dbReference type="GO" id="GO:0009432">
    <property type="term" value="P:SOS response"/>
    <property type="evidence" value="ECO:0007669"/>
    <property type="project" value="UniProtKB-UniRule"/>
</dbReference>
<dbReference type="HAMAP" id="MF_00365">
    <property type="entry name" value="RecF"/>
    <property type="match status" value="1"/>
</dbReference>
<accession>A0A2U1ZVY3</accession>
<dbReference type="InterPro" id="IPR042174">
    <property type="entry name" value="RecF_2"/>
</dbReference>
<dbReference type="RefSeq" id="WP_109229512.1">
    <property type="nucleotide sequence ID" value="NZ_PYHR01000002.1"/>
</dbReference>
<dbReference type="GO" id="GO:0006260">
    <property type="term" value="P:DNA replication"/>
    <property type="evidence" value="ECO:0007669"/>
    <property type="project" value="UniProtKB-UniRule"/>
</dbReference>
<dbReference type="PROSITE" id="PS00617">
    <property type="entry name" value="RECF_1"/>
    <property type="match status" value="1"/>
</dbReference>
<dbReference type="PROSITE" id="PS00618">
    <property type="entry name" value="RECF_2"/>
    <property type="match status" value="1"/>
</dbReference>
<keyword evidence="5 13" id="KW-0235">DNA replication</keyword>
<keyword evidence="11 13" id="KW-0742">SOS response</keyword>
<dbReference type="EMBL" id="PYHR01000002">
    <property type="protein sequence ID" value="PWD51131.1"/>
    <property type="molecule type" value="Genomic_DNA"/>
</dbReference>
<evidence type="ECO:0000313" key="17">
    <source>
        <dbReference type="Proteomes" id="UP000245166"/>
    </source>
</evidence>
<feature type="domain" description="RecF/RecN/SMC N-terminal" evidence="15">
    <location>
        <begin position="3"/>
        <end position="391"/>
    </location>
</feature>
<evidence type="ECO:0000256" key="5">
    <source>
        <dbReference type="ARBA" id="ARBA00022705"/>
    </source>
</evidence>
<feature type="binding site" evidence="13">
    <location>
        <begin position="30"/>
        <end position="37"/>
    </location>
    <ligand>
        <name>ATP</name>
        <dbReference type="ChEBI" id="CHEBI:30616"/>
    </ligand>
</feature>
<evidence type="ECO:0000256" key="4">
    <source>
        <dbReference type="ARBA" id="ARBA00022490"/>
    </source>
</evidence>
<dbReference type="PANTHER" id="PTHR32182">
    <property type="entry name" value="DNA REPLICATION AND REPAIR PROTEIN RECF"/>
    <property type="match status" value="1"/>
</dbReference>
<comment type="subcellular location">
    <subcellularLocation>
        <location evidence="1 13 14">Cytoplasm</location>
    </subcellularLocation>
</comment>
<dbReference type="InterPro" id="IPR018078">
    <property type="entry name" value="DNA-binding_RecF_CS"/>
</dbReference>
<keyword evidence="6 13" id="KW-0547">Nucleotide-binding</keyword>
<dbReference type="PANTHER" id="PTHR32182:SF0">
    <property type="entry name" value="DNA REPLICATION AND REPAIR PROTEIN RECF"/>
    <property type="match status" value="1"/>
</dbReference>
<evidence type="ECO:0000256" key="11">
    <source>
        <dbReference type="ARBA" id="ARBA00023236"/>
    </source>
</evidence>
<dbReference type="OrthoDB" id="9803889at2"/>
<keyword evidence="10 13" id="KW-0234">DNA repair</keyword>
<sequence length="417" mass="44720">MHVSDLALTDFRSYPEVVLAIPAGITAFVGPNGQGKTNLVESIGYLGAFSSHRVSSDAPLVRQGCERAVIRARVQRGERPSVVEIELNAGRANKARVDRAPVPRIRDAAGIVRSVIFAPEDLALVKGDPDVRRRFLDDLLVQLTPRLASVRSDYDRVLRQRTTLLKSAGAVRGGRRAVAAAAEDEATSGGGARSAALRTLDVWDAQLAAAGSQLIAARVDLVRRLRPHLASAYEQVSSAQGELAVTYRASVTQARPDDAPDATLPGEAPASTLELEEELLSPDLVEARLLEAMSRLRPKELERGVSLVGPHRDDADLVLGGLPVKGYASHGESWSVSLALRLASFELLRGDDWGGGDPVLILDDVFAELDSRRRQRLAALVAPAEQVLLTAAVAEEVPAELDGARFDVMAGEVTRVR</sequence>
<reference evidence="16 17" key="1">
    <citation type="submission" date="2018-03" db="EMBL/GenBank/DDBJ databases">
        <title>Genome assembly of novel Miniimonas species PCH200.</title>
        <authorList>
            <person name="Thakur V."/>
            <person name="Kumar V."/>
            <person name="Singh D."/>
        </authorList>
    </citation>
    <scope>NUCLEOTIDE SEQUENCE [LARGE SCALE GENOMIC DNA]</scope>
    <source>
        <strain evidence="16 17">PCH200</strain>
    </source>
</reference>
<keyword evidence="4 13" id="KW-0963">Cytoplasm</keyword>
<evidence type="ECO:0000256" key="10">
    <source>
        <dbReference type="ARBA" id="ARBA00023204"/>
    </source>
</evidence>
<name>A0A2U1ZVY3_9MICO</name>
<dbReference type="GO" id="GO:0006302">
    <property type="term" value="P:double-strand break repair"/>
    <property type="evidence" value="ECO:0007669"/>
    <property type="project" value="TreeGrafter"/>
</dbReference>
<dbReference type="GO" id="GO:0003697">
    <property type="term" value="F:single-stranded DNA binding"/>
    <property type="evidence" value="ECO:0007669"/>
    <property type="project" value="UniProtKB-UniRule"/>
</dbReference>
<evidence type="ECO:0000256" key="3">
    <source>
        <dbReference type="ARBA" id="ARBA00020170"/>
    </source>
</evidence>
<dbReference type="AlphaFoldDB" id="A0A2U1ZVY3"/>
<evidence type="ECO:0000259" key="15">
    <source>
        <dbReference type="Pfam" id="PF02463"/>
    </source>
</evidence>
<keyword evidence="8 13" id="KW-0067">ATP-binding</keyword>
<evidence type="ECO:0000256" key="13">
    <source>
        <dbReference type="HAMAP-Rule" id="MF_00365"/>
    </source>
</evidence>
<dbReference type="Gene3D" id="1.20.1050.90">
    <property type="entry name" value="RecF/RecN/SMC, N-terminal domain"/>
    <property type="match status" value="1"/>
</dbReference>
<evidence type="ECO:0000256" key="8">
    <source>
        <dbReference type="ARBA" id="ARBA00022840"/>
    </source>
</evidence>
<evidence type="ECO:0000256" key="2">
    <source>
        <dbReference type="ARBA" id="ARBA00008016"/>
    </source>
</evidence>
<evidence type="ECO:0000256" key="14">
    <source>
        <dbReference type="RuleBase" id="RU000578"/>
    </source>
</evidence>
<dbReference type="InterPro" id="IPR001238">
    <property type="entry name" value="DNA-binding_RecF"/>
</dbReference>
<dbReference type="InterPro" id="IPR027417">
    <property type="entry name" value="P-loop_NTPase"/>
</dbReference>
<dbReference type="GO" id="GO:0000731">
    <property type="term" value="P:DNA synthesis involved in DNA repair"/>
    <property type="evidence" value="ECO:0007669"/>
    <property type="project" value="TreeGrafter"/>
</dbReference>
<dbReference type="NCBIfam" id="TIGR00611">
    <property type="entry name" value="recf"/>
    <property type="match status" value="1"/>
</dbReference>
<comment type="function">
    <text evidence="12 13 14">The RecF protein is involved in DNA metabolism; it is required for DNA replication and normal SOS inducibility. RecF binds preferentially to single-stranded, linear DNA. It also seems to bind ATP.</text>
</comment>
<protein>
    <recommendedName>
        <fullName evidence="3 13">DNA replication and repair protein RecF</fullName>
    </recommendedName>
</protein>
<organism evidence="16 17">
    <name type="scientific">Serinibacter arcticus</name>
    <dbReference type="NCBI Taxonomy" id="1655435"/>
    <lineage>
        <taxon>Bacteria</taxon>
        <taxon>Bacillati</taxon>
        <taxon>Actinomycetota</taxon>
        <taxon>Actinomycetes</taxon>
        <taxon>Micrococcales</taxon>
        <taxon>Beutenbergiaceae</taxon>
        <taxon>Serinibacter</taxon>
    </lineage>
</organism>
<proteinExistence type="inferred from homology"/>
<keyword evidence="17" id="KW-1185">Reference proteome</keyword>
<evidence type="ECO:0000256" key="7">
    <source>
        <dbReference type="ARBA" id="ARBA00022763"/>
    </source>
</evidence>
<evidence type="ECO:0000256" key="6">
    <source>
        <dbReference type="ARBA" id="ARBA00022741"/>
    </source>
</evidence>
<evidence type="ECO:0000256" key="1">
    <source>
        <dbReference type="ARBA" id="ARBA00004496"/>
    </source>
</evidence>
<dbReference type="Proteomes" id="UP000245166">
    <property type="component" value="Unassembled WGS sequence"/>
</dbReference>
<dbReference type="Pfam" id="PF02463">
    <property type="entry name" value="SMC_N"/>
    <property type="match status" value="1"/>
</dbReference>
<keyword evidence="7 13" id="KW-0227">DNA damage</keyword>
<keyword evidence="9 13" id="KW-0238">DNA-binding</keyword>
<comment type="caution">
    <text evidence="16">The sequence shown here is derived from an EMBL/GenBank/DDBJ whole genome shotgun (WGS) entry which is preliminary data.</text>
</comment>
<dbReference type="GO" id="GO:0005524">
    <property type="term" value="F:ATP binding"/>
    <property type="evidence" value="ECO:0007669"/>
    <property type="project" value="UniProtKB-UniRule"/>
</dbReference>
<dbReference type="SUPFAM" id="SSF52540">
    <property type="entry name" value="P-loop containing nucleoside triphosphate hydrolases"/>
    <property type="match status" value="1"/>
</dbReference>
<dbReference type="Gene3D" id="3.40.50.300">
    <property type="entry name" value="P-loop containing nucleotide triphosphate hydrolases"/>
    <property type="match status" value="1"/>
</dbReference>
<evidence type="ECO:0000256" key="9">
    <source>
        <dbReference type="ARBA" id="ARBA00023125"/>
    </source>
</evidence>
<dbReference type="GO" id="GO:0005737">
    <property type="term" value="C:cytoplasm"/>
    <property type="evidence" value="ECO:0007669"/>
    <property type="project" value="UniProtKB-SubCell"/>
</dbReference>
<evidence type="ECO:0000313" key="16">
    <source>
        <dbReference type="EMBL" id="PWD51131.1"/>
    </source>
</evidence>
<comment type="similarity">
    <text evidence="2 13 14">Belongs to the RecF family.</text>
</comment>
<dbReference type="InterPro" id="IPR003395">
    <property type="entry name" value="RecF/RecN/SMC_N"/>
</dbReference>
<evidence type="ECO:0000256" key="12">
    <source>
        <dbReference type="ARBA" id="ARBA00025401"/>
    </source>
</evidence>